<keyword evidence="3" id="KW-1185">Reference proteome</keyword>
<organism evidence="2 3">
    <name type="scientific">Aspergillus puulaauensis</name>
    <dbReference type="NCBI Taxonomy" id="1220207"/>
    <lineage>
        <taxon>Eukaryota</taxon>
        <taxon>Fungi</taxon>
        <taxon>Dikarya</taxon>
        <taxon>Ascomycota</taxon>
        <taxon>Pezizomycotina</taxon>
        <taxon>Eurotiomycetes</taxon>
        <taxon>Eurotiomycetidae</taxon>
        <taxon>Eurotiales</taxon>
        <taxon>Aspergillaceae</taxon>
        <taxon>Aspergillus</taxon>
    </lineage>
</organism>
<reference evidence="2" key="2">
    <citation type="submission" date="2021-02" db="EMBL/GenBank/DDBJ databases">
        <title>Aspergillus puulaauensis MK2 genome sequence.</title>
        <authorList>
            <person name="Futagami T."/>
            <person name="Mori K."/>
            <person name="Kadooka C."/>
            <person name="Tanaka T."/>
        </authorList>
    </citation>
    <scope>NUCLEOTIDE SEQUENCE</scope>
    <source>
        <strain evidence="2">MK2</strain>
    </source>
</reference>
<dbReference type="AlphaFoldDB" id="A0A7R7XR29"/>
<evidence type="ECO:0000313" key="3">
    <source>
        <dbReference type="Proteomes" id="UP000654913"/>
    </source>
</evidence>
<dbReference type="Proteomes" id="UP000654913">
    <property type="component" value="Chromosome 5"/>
</dbReference>
<evidence type="ECO:0000256" key="1">
    <source>
        <dbReference type="SAM" id="MobiDB-lite"/>
    </source>
</evidence>
<feature type="compositionally biased region" description="Polar residues" evidence="1">
    <location>
        <begin position="267"/>
        <end position="279"/>
    </location>
</feature>
<protein>
    <submittedName>
        <fullName evidence="2">Uncharacterized protein</fullName>
    </submittedName>
</protein>
<name>A0A7R7XR29_9EURO</name>
<evidence type="ECO:0000313" key="2">
    <source>
        <dbReference type="EMBL" id="BCS25398.1"/>
    </source>
</evidence>
<sequence>MSTLYYSQEQTPRPHDIHHVITGHDPHMLIIGHHKTEPTSLVWEIPINSFSIVIFGRDIAIAVPVNPPLPEQTDVDVFYNFSKHMWAIVQLLTHEMVTYFPLGVPVTMFVICRWHPPFMQNYLAEVRTRLRGTITLKAIQWLDIPISSSGITGTTRVLVSQSNGRPTLRIAEDGWRITVHPVPGYMPSVWEGEPRYFPEPVVRLPSVDTIAAKYDDRYQRSSQRNIHPVVANIASQVSATATHAGIAMPANTPNASSPRTFIAGSTIPVSSAGPSSWQRQPAPAFQRN</sequence>
<reference evidence="2" key="1">
    <citation type="submission" date="2021-01" db="EMBL/GenBank/DDBJ databases">
        <authorList>
            <consortium name="Aspergillus puulaauensis MK2 genome sequencing consortium"/>
            <person name="Kazuki M."/>
            <person name="Futagami T."/>
        </authorList>
    </citation>
    <scope>NUCLEOTIDE SEQUENCE</scope>
    <source>
        <strain evidence="2">MK2</strain>
    </source>
</reference>
<feature type="region of interest" description="Disordered" evidence="1">
    <location>
        <begin position="249"/>
        <end position="288"/>
    </location>
</feature>
<gene>
    <name evidence="2" type="ORF">APUU_50109A</name>
</gene>
<dbReference type="GeneID" id="64975403"/>
<dbReference type="EMBL" id="AP024447">
    <property type="protein sequence ID" value="BCS25398.1"/>
    <property type="molecule type" value="Genomic_DNA"/>
</dbReference>
<dbReference type="KEGG" id="apuu:APUU_50109A"/>
<dbReference type="RefSeq" id="XP_041557592.1">
    <property type="nucleotide sequence ID" value="XM_041705070.1"/>
</dbReference>
<proteinExistence type="predicted"/>
<accession>A0A7R7XR29</accession>